<sequence length="517" mass="57895">MSIFSIFLKKKPKENKKAKKSYEEMKKEELGDIASSSLREHEKGITDIFDEATDLIKHPLTLRTGTNMLLYYFEGLTDGVALKDNVIHPLLHDVHEDWQVVEPHTIACYMSKVKTWDEVEKGLLQGQSVLFIDGYNEALVINTKGWAERSVEESKTETTIKGSHDGFVENVSKNIGLIRRYVPTTELKIKRLTIGERAETEVYMMYLGDVANPEVVQAVENRINKIKVDTISNIGTLSRYTEDNTWSPFPQSYTTERPDATAAHILQGKVVVMVDRSPSAMIVPINLTGFFQTPDDYNTSWLVASFTRMLRYVGFAMAILLPAIYIAIISFHFEVVPLSLYLSIAESRARVPFSPFLEAIFMEITLEMLREAGIRLPPPIGQTIGIVGGIVIGQAAVQAGMVSNIMVIVVSITAIASFIVPNIDLSSSIRLIRFPMMVIAYFYGMIGIVIGMMVLVAHLITLESFGTPYGVPIAPLRWRDLKDTFVRLPESMLTKRPEAANTMQEQKQSESNGDANE</sequence>
<keyword evidence="6" id="KW-1133">Transmembrane helix</keyword>
<evidence type="ECO:0000256" key="4">
    <source>
        <dbReference type="PIRNR" id="PIRNR005690"/>
    </source>
</evidence>
<comment type="caution">
    <text evidence="7">The sequence shown here is derived from an EMBL/GenBank/DDBJ whole genome shotgun (WGS) entry which is preliminary data.</text>
</comment>
<name>A0A917ET84_9BACI</name>
<organism evidence="7 8">
    <name type="scientific">Priestia taiwanensis</name>
    <dbReference type="NCBI Taxonomy" id="1347902"/>
    <lineage>
        <taxon>Bacteria</taxon>
        <taxon>Bacillati</taxon>
        <taxon>Bacillota</taxon>
        <taxon>Bacilli</taxon>
        <taxon>Bacillales</taxon>
        <taxon>Bacillaceae</taxon>
        <taxon>Priestia</taxon>
    </lineage>
</organism>
<gene>
    <name evidence="7" type="primary">gerKA</name>
    <name evidence="7" type="ORF">GCM10007140_29320</name>
</gene>
<proteinExistence type="inferred from homology"/>
<dbReference type="AlphaFoldDB" id="A0A917ET84"/>
<feature type="transmembrane region" description="Helical" evidence="6">
    <location>
        <begin position="312"/>
        <end position="333"/>
    </location>
</feature>
<dbReference type="PIRSF" id="PIRSF005690">
    <property type="entry name" value="GerBA"/>
    <property type="match status" value="1"/>
</dbReference>
<dbReference type="Proteomes" id="UP000605259">
    <property type="component" value="Unassembled WGS sequence"/>
</dbReference>
<feature type="transmembrane region" description="Helical" evidence="6">
    <location>
        <begin position="437"/>
        <end position="460"/>
    </location>
</feature>
<evidence type="ECO:0000256" key="6">
    <source>
        <dbReference type="SAM" id="Phobius"/>
    </source>
</evidence>
<dbReference type="EMBL" id="BMFK01000002">
    <property type="protein sequence ID" value="GGE77801.1"/>
    <property type="molecule type" value="Genomic_DNA"/>
</dbReference>
<reference evidence="7" key="1">
    <citation type="journal article" date="2014" name="Int. J. Syst. Evol. Microbiol.">
        <title>Complete genome sequence of Corynebacterium casei LMG S-19264T (=DSM 44701T), isolated from a smear-ripened cheese.</title>
        <authorList>
            <consortium name="US DOE Joint Genome Institute (JGI-PGF)"/>
            <person name="Walter F."/>
            <person name="Albersmeier A."/>
            <person name="Kalinowski J."/>
            <person name="Ruckert C."/>
        </authorList>
    </citation>
    <scope>NUCLEOTIDE SEQUENCE</scope>
    <source>
        <strain evidence="7">CGMCC 1.12698</strain>
    </source>
</reference>
<dbReference type="PANTHER" id="PTHR22550:SF16">
    <property type="entry name" value="SPORE GERMINATION PROTEIN"/>
    <property type="match status" value="1"/>
</dbReference>
<feature type="compositionally biased region" description="Polar residues" evidence="5">
    <location>
        <begin position="501"/>
        <end position="517"/>
    </location>
</feature>
<evidence type="ECO:0000256" key="2">
    <source>
        <dbReference type="ARBA" id="ARBA00005278"/>
    </source>
</evidence>
<keyword evidence="8" id="KW-1185">Reference proteome</keyword>
<evidence type="ECO:0000256" key="5">
    <source>
        <dbReference type="SAM" id="MobiDB-lite"/>
    </source>
</evidence>
<dbReference type="Pfam" id="PF03323">
    <property type="entry name" value="GerA"/>
    <property type="match status" value="1"/>
</dbReference>
<evidence type="ECO:0000256" key="3">
    <source>
        <dbReference type="ARBA" id="ARBA00023136"/>
    </source>
</evidence>
<keyword evidence="6" id="KW-0812">Transmembrane</keyword>
<dbReference type="InterPro" id="IPR004995">
    <property type="entry name" value="Spore_Ger"/>
</dbReference>
<evidence type="ECO:0000313" key="8">
    <source>
        <dbReference type="Proteomes" id="UP000605259"/>
    </source>
</evidence>
<keyword evidence="3 4" id="KW-0472">Membrane</keyword>
<dbReference type="RefSeq" id="WP_188389216.1">
    <property type="nucleotide sequence ID" value="NZ_BMFK01000002.1"/>
</dbReference>
<dbReference type="GO" id="GO:0009847">
    <property type="term" value="P:spore germination"/>
    <property type="evidence" value="ECO:0007669"/>
    <property type="project" value="UniProtKB-UniRule"/>
</dbReference>
<evidence type="ECO:0000313" key="7">
    <source>
        <dbReference type="EMBL" id="GGE77801.1"/>
    </source>
</evidence>
<dbReference type="InterPro" id="IPR050768">
    <property type="entry name" value="UPF0353/GerABKA_families"/>
</dbReference>
<evidence type="ECO:0000256" key="1">
    <source>
        <dbReference type="ARBA" id="ARBA00004141"/>
    </source>
</evidence>
<accession>A0A917ET84</accession>
<comment type="subcellular location">
    <subcellularLocation>
        <location evidence="4">Cell membrane</location>
    </subcellularLocation>
    <subcellularLocation>
        <location evidence="1">Membrane</location>
        <topology evidence="1">Multi-pass membrane protein</topology>
    </subcellularLocation>
</comment>
<comment type="similarity">
    <text evidence="2 4">Belongs to the GerABKA family.</text>
</comment>
<feature type="transmembrane region" description="Helical" evidence="6">
    <location>
        <begin position="405"/>
        <end position="425"/>
    </location>
</feature>
<dbReference type="GO" id="GO:0005886">
    <property type="term" value="C:plasma membrane"/>
    <property type="evidence" value="ECO:0007669"/>
    <property type="project" value="UniProtKB-SubCell"/>
</dbReference>
<reference evidence="7" key="2">
    <citation type="submission" date="2020-09" db="EMBL/GenBank/DDBJ databases">
        <authorList>
            <person name="Sun Q."/>
            <person name="Zhou Y."/>
        </authorList>
    </citation>
    <scope>NUCLEOTIDE SEQUENCE</scope>
    <source>
        <strain evidence="7">CGMCC 1.12698</strain>
    </source>
</reference>
<dbReference type="PANTHER" id="PTHR22550">
    <property type="entry name" value="SPORE GERMINATION PROTEIN"/>
    <property type="match status" value="1"/>
</dbReference>
<feature type="region of interest" description="Disordered" evidence="5">
    <location>
        <begin position="496"/>
        <end position="517"/>
    </location>
</feature>
<protein>
    <submittedName>
        <fullName evidence="7">Spore germination protein</fullName>
    </submittedName>
</protein>